<organism evidence="2 3">
    <name type="scientific">Aspergillus caelatus</name>
    <dbReference type="NCBI Taxonomy" id="61420"/>
    <lineage>
        <taxon>Eukaryota</taxon>
        <taxon>Fungi</taxon>
        <taxon>Dikarya</taxon>
        <taxon>Ascomycota</taxon>
        <taxon>Pezizomycotina</taxon>
        <taxon>Eurotiomycetes</taxon>
        <taxon>Eurotiomycetidae</taxon>
        <taxon>Eurotiales</taxon>
        <taxon>Aspergillaceae</taxon>
        <taxon>Aspergillus</taxon>
        <taxon>Aspergillus subgen. Circumdati</taxon>
    </lineage>
</organism>
<dbReference type="RefSeq" id="XP_031929529.1">
    <property type="nucleotide sequence ID" value="XM_032075453.1"/>
</dbReference>
<dbReference type="AlphaFoldDB" id="A0A5N7AAS5"/>
<reference evidence="2 3" key="1">
    <citation type="submission" date="2019-04" db="EMBL/GenBank/DDBJ databases">
        <title>Friends and foes A comparative genomics studyof 23 Aspergillus species from section Flavi.</title>
        <authorList>
            <consortium name="DOE Joint Genome Institute"/>
            <person name="Kjaerbolling I."/>
            <person name="Vesth T."/>
            <person name="Frisvad J.C."/>
            <person name="Nybo J.L."/>
            <person name="Theobald S."/>
            <person name="Kildgaard S."/>
            <person name="Isbrandt T."/>
            <person name="Kuo A."/>
            <person name="Sato A."/>
            <person name="Lyhne E.K."/>
            <person name="Kogle M.E."/>
            <person name="Wiebenga A."/>
            <person name="Kun R.S."/>
            <person name="Lubbers R.J."/>
            <person name="Makela M.R."/>
            <person name="Barry K."/>
            <person name="Chovatia M."/>
            <person name="Clum A."/>
            <person name="Daum C."/>
            <person name="Haridas S."/>
            <person name="He G."/>
            <person name="LaButti K."/>
            <person name="Lipzen A."/>
            <person name="Mondo S."/>
            <person name="Riley R."/>
            <person name="Salamov A."/>
            <person name="Simmons B.A."/>
            <person name="Magnuson J.K."/>
            <person name="Henrissat B."/>
            <person name="Mortensen U.H."/>
            <person name="Larsen T.O."/>
            <person name="Devries R.P."/>
            <person name="Grigoriev I.V."/>
            <person name="Machida M."/>
            <person name="Baker S.E."/>
            <person name="Andersen M.R."/>
        </authorList>
    </citation>
    <scope>NUCLEOTIDE SEQUENCE [LARGE SCALE GENOMIC DNA]</scope>
    <source>
        <strain evidence="2 3">CBS 763.97</strain>
    </source>
</reference>
<sequence>MPPIACLLSYSSLRPKPLFISLVGFLPLAATLLTPLPFEFQNTTAQWAYLSYENPSFAVIAGEFNRSAFVAQTKTVTSDLEVTKALEYLNSTDFVAYDERFFDLIGPEATIRRVHDLPFQTHEAPCYNPSTKELFFIEWGPPGGDDGSHDWQYLLNTETNELRKISTDPPIHNVHGCAFHNGSYYVVTDGSQNRTASLKRINPDTLEATTLLNNYYGLPFQGFNDLDIDSDGNFWITDDHYGWGRGVIHFTPPVLSTVYFVNGSTLRPRPFHVTENQANGIAFSQGRDGKGTVFISHTGAVSPDKSHREYPYRPRTLEAYDVSYPGAWTSGPRLVSVPISFVYDGIKTARSGWVFAGAGEGVDVLDPQTGLALGTIRVGGGDYVAVNMALGQKELWIVGAGGVWHVAGFRETLARGF</sequence>
<gene>
    <name evidence="2" type="ORF">BDV27DRAFT_170913</name>
</gene>
<protein>
    <recommendedName>
        <fullName evidence="1">SMP-30/Gluconolactonase/LRE-like region domain-containing protein</fullName>
    </recommendedName>
</protein>
<feature type="domain" description="SMP-30/Gluconolactonase/LRE-like region" evidence="1">
    <location>
        <begin position="153"/>
        <end position="396"/>
    </location>
</feature>
<dbReference type="Pfam" id="PF08450">
    <property type="entry name" value="SGL"/>
    <property type="match status" value="1"/>
</dbReference>
<dbReference type="SUPFAM" id="SSF63829">
    <property type="entry name" value="Calcium-dependent phosphotriesterase"/>
    <property type="match status" value="1"/>
</dbReference>
<dbReference type="InterPro" id="IPR011042">
    <property type="entry name" value="6-blade_b-propeller_TolB-like"/>
</dbReference>
<keyword evidence="3" id="KW-1185">Reference proteome</keyword>
<name>A0A5N7AAS5_9EURO</name>
<dbReference type="Proteomes" id="UP000326268">
    <property type="component" value="Unassembled WGS sequence"/>
</dbReference>
<dbReference type="OrthoDB" id="423498at2759"/>
<dbReference type="EMBL" id="ML737613">
    <property type="protein sequence ID" value="KAE8366448.1"/>
    <property type="molecule type" value="Genomic_DNA"/>
</dbReference>
<dbReference type="InterPro" id="IPR013658">
    <property type="entry name" value="SGL"/>
</dbReference>
<evidence type="ECO:0000313" key="2">
    <source>
        <dbReference type="EMBL" id="KAE8366448.1"/>
    </source>
</evidence>
<accession>A0A5N7AAS5</accession>
<evidence type="ECO:0000259" key="1">
    <source>
        <dbReference type="Pfam" id="PF08450"/>
    </source>
</evidence>
<dbReference type="GeneID" id="43659899"/>
<dbReference type="PANTHER" id="PTHR47064:SF2">
    <property type="entry name" value="SMP-30_GLUCONOLACTONASE_LRE-LIKE REGION DOMAIN-CONTAINING PROTEIN-RELATED"/>
    <property type="match status" value="1"/>
</dbReference>
<evidence type="ECO:0000313" key="3">
    <source>
        <dbReference type="Proteomes" id="UP000326268"/>
    </source>
</evidence>
<dbReference type="Gene3D" id="2.120.10.30">
    <property type="entry name" value="TolB, C-terminal domain"/>
    <property type="match status" value="1"/>
</dbReference>
<dbReference type="InterPro" id="IPR052988">
    <property type="entry name" value="Oryzine_lactonohydrolase"/>
</dbReference>
<dbReference type="PANTHER" id="PTHR47064">
    <property type="entry name" value="PUTATIVE (AFU_ORTHOLOGUE AFUA_1G08990)-RELATED"/>
    <property type="match status" value="1"/>
</dbReference>
<proteinExistence type="predicted"/>